<keyword evidence="4" id="KW-1185">Reference proteome</keyword>
<dbReference type="InterPro" id="IPR032466">
    <property type="entry name" value="Metal_Hydrolase"/>
</dbReference>
<evidence type="ECO:0000259" key="2">
    <source>
        <dbReference type="Pfam" id="PF01979"/>
    </source>
</evidence>
<dbReference type="GO" id="GO:0004151">
    <property type="term" value="F:dihydroorotase activity"/>
    <property type="evidence" value="ECO:0007669"/>
    <property type="project" value="InterPro"/>
</dbReference>
<name>A0A842HYB8_9SPHN</name>
<dbReference type="Gene3D" id="2.30.40.10">
    <property type="entry name" value="Urease, subunit C, domain 1"/>
    <property type="match status" value="1"/>
</dbReference>
<dbReference type="InterPro" id="IPR004722">
    <property type="entry name" value="DHOase"/>
</dbReference>
<gene>
    <name evidence="3" type="ORF">H6P80_10810</name>
</gene>
<evidence type="ECO:0000313" key="3">
    <source>
        <dbReference type="EMBL" id="MBC2778106.1"/>
    </source>
</evidence>
<dbReference type="RefSeq" id="WP_185801392.1">
    <property type="nucleotide sequence ID" value="NZ_JACJVJ010000002.1"/>
</dbReference>
<dbReference type="InterPro" id="IPR006680">
    <property type="entry name" value="Amidohydro-rel"/>
</dbReference>
<dbReference type="GO" id="GO:0006145">
    <property type="term" value="P:purine nucleobase catabolic process"/>
    <property type="evidence" value="ECO:0007669"/>
    <property type="project" value="TreeGrafter"/>
</dbReference>
<dbReference type="GO" id="GO:0046872">
    <property type="term" value="F:metal ion binding"/>
    <property type="evidence" value="ECO:0007669"/>
    <property type="project" value="InterPro"/>
</dbReference>
<dbReference type="SUPFAM" id="SSF51556">
    <property type="entry name" value="Metallo-dependent hydrolases"/>
    <property type="match status" value="1"/>
</dbReference>
<comment type="caution">
    <text evidence="3">The sequence shown here is derived from an EMBL/GenBank/DDBJ whole genome shotgun (WGS) entry which is preliminary data.</text>
</comment>
<dbReference type="Proteomes" id="UP000564378">
    <property type="component" value="Unassembled WGS sequence"/>
</dbReference>
<feature type="domain" description="Amidohydrolase-related" evidence="2">
    <location>
        <begin position="144"/>
        <end position="402"/>
    </location>
</feature>
<reference evidence="3 4" key="1">
    <citation type="submission" date="2020-08" db="EMBL/GenBank/DDBJ databases">
        <title>Draft genome sequence of Parasphingopyxis sp. GrpM-11.</title>
        <authorList>
            <person name="Oh J."/>
            <person name="Roh D.-H."/>
        </authorList>
    </citation>
    <scope>NUCLEOTIDE SEQUENCE [LARGE SCALE GENOMIC DNA]</scope>
    <source>
        <strain evidence="3 4">GrpM-11</strain>
    </source>
</reference>
<evidence type="ECO:0000313" key="4">
    <source>
        <dbReference type="Proteomes" id="UP000564378"/>
    </source>
</evidence>
<dbReference type="Pfam" id="PF01979">
    <property type="entry name" value="Amidohydro_1"/>
    <property type="match status" value="1"/>
</dbReference>
<keyword evidence="1" id="KW-0665">Pyrimidine biosynthesis</keyword>
<dbReference type="GO" id="GO:0005737">
    <property type="term" value="C:cytoplasm"/>
    <property type="evidence" value="ECO:0007669"/>
    <property type="project" value="TreeGrafter"/>
</dbReference>
<proteinExistence type="predicted"/>
<dbReference type="EMBL" id="JACJVJ010000002">
    <property type="protein sequence ID" value="MBC2778106.1"/>
    <property type="molecule type" value="Genomic_DNA"/>
</dbReference>
<organism evidence="3 4">
    <name type="scientific">Parasphingopyxis marina</name>
    <dbReference type="NCBI Taxonomy" id="2761622"/>
    <lineage>
        <taxon>Bacteria</taxon>
        <taxon>Pseudomonadati</taxon>
        <taxon>Pseudomonadota</taxon>
        <taxon>Alphaproteobacteria</taxon>
        <taxon>Sphingomonadales</taxon>
        <taxon>Sphingomonadaceae</taxon>
        <taxon>Parasphingopyxis</taxon>
    </lineage>
</organism>
<dbReference type="CDD" id="cd01317">
    <property type="entry name" value="DHOase_IIa"/>
    <property type="match status" value="1"/>
</dbReference>
<dbReference type="PANTHER" id="PTHR43668:SF2">
    <property type="entry name" value="ALLANTOINASE"/>
    <property type="match status" value="1"/>
</dbReference>
<accession>A0A842HYB8</accession>
<dbReference type="GO" id="GO:0006221">
    <property type="term" value="P:pyrimidine nucleotide biosynthetic process"/>
    <property type="evidence" value="ECO:0007669"/>
    <property type="project" value="UniProtKB-KW"/>
</dbReference>
<dbReference type="Gene3D" id="3.20.20.140">
    <property type="entry name" value="Metal-dependent hydrolases"/>
    <property type="match status" value="1"/>
</dbReference>
<protein>
    <submittedName>
        <fullName evidence="3">Dihydroorotase</fullName>
    </submittedName>
</protein>
<dbReference type="PANTHER" id="PTHR43668">
    <property type="entry name" value="ALLANTOINASE"/>
    <property type="match status" value="1"/>
</dbReference>
<evidence type="ECO:0000256" key="1">
    <source>
        <dbReference type="ARBA" id="ARBA00022975"/>
    </source>
</evidence>
<dbReference type="AlphaFoldDB" id="A0A842HYB8"/>
<dbReference type="InterPro" id="IPR011059">
    <property type="entry name" value="Metal-dep_hydrolase_composite"/>
</dbReference>
<dbReference type="InterPro" id="IPR050138">
    <property type="entry name" value="DHOase/Allantoinase_Hydrolase"/>
</dbReference>
<sequence>MTGSLTIKDGKLVDPVAGTIKQRDIHVRDGLIDDNPGRGASRIDAKNRYVAPGIIDMGCFAIDIPAFVAGGITRAALMPDQHPVLDEAAIVERAANAGKPQVWIHPIAAATRGLQGTELAEMGLMQRSGAVAVSTGRKRIADSGVMHKVLSYAAALDLIVITHAEDEGLSGHATATDGETATRLGLSSAPAMSEAISIARDVMLAADTGGHVHFREVTTARGFEMIREAKKTGVKVSCGISPAYLLLSDVDIGAYRTFAKLSPPLRSPEDRKAALSALADGTIDVICSGHDPQGPEAKRLPFSDAEPGVSGAETLLALSLNLVREGHLDLASLFTLLSANPAKLLNIPGGSVNVGAPADLIVFDAGSPWKIDSAAMVSGAGNTPFDGIPVQGKVVETIKGGRSLDRPPV</sequence>
<dbReference type="SUPFAM" id="SSF51338">
    <property type="entry name" value="Composite domain of metallo-dependent hydrolases"/>
    <property type="match status" value="1"/>
</dbReference>
<dbReference type="GO" id="GO:0004038">
    <property type="term" value="F:allantoinase activity"/>
    <property type="evidence" value="ECO:0007669"/>
    <property type="project" value="TreeGrafter"/>
</dbReference>